<feature type="compositionally biased region" description="Polar residues" evidence="1">
    <location>
        <begin position="106"/>
        <end position="118"/>
    </location>
</feature>
<dbReference type="AlphaFoldDB" id="A0A9N9NUS1"/>
<feature type="non-terminal residue" evidence="2">
    <location>
        <position position="118"/>
    </location>
</feature>
<name>A0A9N9NUS1_9GLOM</name>
<sequence length="118" mass="13224">SEKRFAKLEQKRTQVIPNEQEVSPAKDIFPPIEDQSGKDNVQSSMESELPATSLPQSAETLDFVETVHKERVSKEIMEGIREKKLREQNLSSDNTSPEEVIPEVSVPSTSISRNTELG</sequence>
<feature type="compositionally biased region" description="Basic and acidic residues" evidence="1">
    <location>
        <begin position="1"/>
        <end position="12"/>
    </location>
</feature>
<organism evidence="2 3">
    <name type="scientific">Racocetra fulgida</name>
    <dbReference type="NCBI Taxonomy" id="60492"/>
    <lineage>
        <taxon>Eukaryota</taxon>
        <taxon>Fungi</taxon>
        <taxon>Fungi incertae sedis</taxon>
        <taxon>Mucoromycota</taxon>
        <taxon>Glomeromycotina</taxon>
        <taxon>Glomeromycetes</taxon>
        <taxon>Diversisporales</taxon>
        <taxon>Gigasporaceae</taxon>
        <taxon>Racocetra</taxon>
    </lineage>
</organism>
<dbReference type="OrthoDB" id="2439280at2759"/>
<gene>
    <name evidence="2" type="ORF">RFULGI_LOCUS15266</name>
</gene>
<feature type="region of interest" description="Disordered" evidence="1">
    <location>
        <begin position="1"/>
        <end position="57"/>
    </location>
</feature>
<keyword evidence="3" id="KW-1185">Reference proteome</keyword>
<comment type="caution">
    <text evidence="2">The sequence shown here is derived from an EMBL/GenBank/DDBJ whole genome shotgun (WGS) entry which is preliminary data.</text>
</comment>
<proteinExistence type="predicted"/>
<accession>A0A9N9NUS1</accession>
<evidence type="ECO:0000256" key="1">
    <source>
        <dbReference type="SAM" id="MobiDB-lite"/>
    </source>
</evidence>
<feature type="compositionally biased region" description="Polar residues" evidence="1">
    <location>
        <begin position="88"/>
        <end position="97"/>
    </location>
</feature>
<protein>
    <submittedName>
        <fullName evidence="2">649_t:CDS:1</fullName>
    </submittedName>
</protein>
<dbReference type="EMBL" id="CAJVPZ010048290">
    <property type="protein sequence ID" value="CAG8773872.1"/>
    <property type="molecule type" value="Genomic_DNA"/>
</dbReference>
<dbReference type="Proteomes" id="UP000789396">
    <property type="component" value="Unassembled WGS sequence"/>
</dbReference>
<feature type="non-terminal residue" evidence="2">
    <location>
        <position position="1"/>
    </location>
</feature>
<evidence type="ECO:0000313" key="3">
    <source>
        <dbReference type="Proteomes" id="UP000789396"/>
    </source>
</evidence>
<evidence type="ECO:0000313" key="2">
    <source>
        <dbReference type="EMBL" id="CAG8773872.1"/>
    </source>
</evidence>
<feature type="region of interest" description="Disordered" evidence="1">
    <location>
        <begin position="81"/>
        <end position="118"/>
    </location>
</feature>
<reference evidence="2" key="1">
    <citation type="submission" date="2021-06" db="EMBL/GenBank/DDBJ databases">
        <authorList>
            <person name="Kallberg Y."/>
            <person name="Tangrot J."/>
            <person name="Rosling A."/>
        </authorList>
    </citation>
    <scope>NUCLEOTIDE SEQUENCE</scope>
    <source>
        <strain evidence="2">IN212</strain>
    </source>
</reference>